<evidence type="ECO:0000313" key="2">
    <source>
        <dbReference type="Proteomes" id="UP000004295"/>
    </source>
</evidence>
<dbReference type="RefSeq" id="WP_004332692.1">
    <property type="nucleotide sequence ID" value="NZ_ACNN01000011.1"/>
</dbReference>
<proteinExistence type="predicted"/>
<gene>
    <name evidence="1" type="ORF">POREN0001_1426</name>
</gene>
<name>C3J8Z2_POREA</name>
<evidence type="ECO:0008006" key="3">
    <source>
        <dbReference type="Google" id="ProtNLM"/>
    </source>
</evidence>
<keyword evidence="2" id="KW-1185">Reference proteome</keyword>
<reference evidence="1 2" key="1">
    <citation type="submission" date="2009-04" db="EMBL/GenBank/DDBJ databases">
        <authorList>
            <person name="Sebastian Y."/>
            <person name="Madupu R."/>
            <person name="Durkin A.S."/>
            <person name="Torralba M."/>
            <person name="Methe B."/>
            <person name="Sutton G.G."/>
            <person name="Strausberg R.L."/>
            <person name="Nelson K.E."/>
        </authorList>
    </citation>
    <scope>NUCLEOTIDE SEQUENCE [LARGE SCALE GENOMIC DNA]</scope>
    <source>
        <strain evidence="2">ATCC 35406 / BCRC 14492 / JCM 8526 / NCTC 13058 / HG 370</strain>
    </source>
</reference>
<dbReference type="AlphaFoldDB" id="C3J8Z2"/>
<organism evidence="1 2">
    <name type="scientific">Porphyromonas endodontalis (strain ATCC 35406 / DSM 24491 / JCM 8526 / CCUG 16442 / BCRC 14492 / NCTC 13058 / HG 370)</name>
    <name type="common">Bacteroides endodontalis</name>
    <dbReference type="NCBI Taxonomy" id="553175"/>
    <lineage>
        <taxon>Bacteria</taxon>
        <taxon>Pseudomonadati</taxon>
        <taxon>Bacteroidota</taxon>
        <taxon>Bacteroidia</taxon>
        <taxon>Bacteroidales</taxon>
        <taxon>Porphyromonadaceae</taxon>
        <taxon>Porphyromonas</taxon>
    </lineage>
</organism>
<dbReference type="Proteomes" id="UP000004295">
    <property type="component" value="Unassembled WGS sequence"/>
</dbReference>
<dbReference type="EMBL" id="ACNN01000011">
    <property type="protein sequence ID" value="EEN83336.1"/>
    <property type="molecule type" value="Genomic_DNA"/>
</dbReference>
<dbReference type="STRING" id="553175.POREN0001_1426"/>
<protein>
    <recommendedName>
        <fullName evidence="3">Fibrobacter succinogene major paralogous domain protein</fullName>
    </recommendedName>
</protein>
<accession>C3J8Z2</accession>
<dbReference type="GeneID" id="93365053"/>
<comment type="caution">
    <text evidence="1">The sequence shown here is derived from an EMBL/GenBank/DDBJ whole genome shotgun (WGS) entry which is preliminary data.</text>
</comment>
<evidence type="ECO:0000313" key="1">
    <source>
        <dbReference type="EMBL" id="EEN83336.1"/>
    </source>
</evidence>
<dbReference type="PROSITE" id="PS51257">
    <property type="entry name" value="PROKAR_LIPOPROTEIN"/>
    <property type="match status" value="1"/>
</dbReference>
<sequence>MTQISRKKMRALLGIIFLIFCGILCSCDRGKPTPNEDGDSVIVLSESEITIRMGKDVQISLLEGKIHSHQVEPLDILSVTYAPDSKVIDIHPMKVGQCKVLFFNKEGIPTELRVLVVKRTLQPTALEYIAPYNIAHDGVSFDKSGFPENSALFSWSEAKDRFSEITIEGQRWHLPTFKEWTAVASEFPNVVYYGKKDTLRTCYEQVVINGVTVEGASEFFNTTVGITYAVRFKDTDYYSAWRYSYERYKDKVHKFDSRLVITARPIDLDLAISAERDLTRTDFWEQSSNLSRTVELPATGCVKMADSPNDVFKRGASGFYWASDLYEIAGGSYPNIFYFNSMYILPSYYKLPNDKFAVRLFKN</sequence>